<dbReference type="PANTHER" id="PTHR30607">
    <property type="entry name" value="POTASSIUM-TRANSPORTING ATPASE A CHAIN"/>
    <property type="match status" value="1"/>
</dbReference>
<feature type="transmembrane region" description="Helical" evidence="9">
    <location>
        <begin position="72"/>
        <end position="91"/>
    </location>
</feature>
<keyword evidence="11" id="KW-1185">Reference proteome</keyword>
<dbReference type="Pfam" id="PF03814">
    <property type="entry name" value="KdpA"/>
    <property type="match status" value="1"/>
</dbReference>
<organism evidence="10 11">
    <name type="scientific">Pseudoduganella danionis</name>
    <dbReference type="NCBI Taxonomy" id="1890295"/>
    <lineage>
        <taxon>Bacteria</taxon>
        <taxon>Pseudomonadati</taxon>
        <taxon>Pseudomonadota</taxon>
        <taxon>Betaproteobacteria</taxon>
        <taxon>Burkholderiales</taxon>
        <taxon>Oxalobacteraceae</taxon>
        <taxon>Telluria group</taxon>
        <taxon>Pseudoduganella</taxon>
    </lineage>
</organism>
<evidence type="ECO:0000256" key="8">
    <source>
        <dbReference type="ARBA" id="ARBA00023136"/>
    </source>
</evidence>
<reference evidence="10 11" key="1">
    <citation type="submission" date="2019-11" db="EMBL/GenBank/DDBJ databases">
        <title>Type strains purchased from KCTC, JCM and DSMZ.</title>
        <authorList>
            <person name="Lu H."/>
        </authorList>
    </citation>
    <scope>NUCLEOTIDE SEQUENCE [LARGE SCALE GENOMIC DNA]</scope>
    <source>
        <strain evidence="10 11">DSM 103461</strain>
    </source>
</reference>
<feature type="transmembrane region" description="Helical" evidence="9">
    <location>
        <begin position="426"/>
        <end position="445"/>
    </location>
</feature>
<dbReference type="EMBL" id="WNKW01000001">
    <property type="protein sequence ID" value="MTW31481.1"/>
    <property type="molecule type" value="Genomic_DNA"/>
</dbReference>
<keyword evidence="4 9" id="KW-0812">Transmembrane</keyword>
<evidence type="ECO:0000256" key="2">
    <source>
        <dbReference type="ARBA" id="ARBA00022475"/>
    </source>
</evidence>
<dbReference type="PANTHER" id="PTHR30607:SF2">
    <property type="entry name" value="POTASSIUM-TRANSPORTING ATPASE POTASSIUM-BINDING SUBUNIT"/>
    <property type="match status" value="1"/>
</dbReference>
<accession>A0ABW9SHG8</accession>
<keyword evidence="3 9" id="KW-0633">Potassium transport</keyword>
<keyword evidence="5 9" id="KW-0630">Potassium</keyword>
<evidence type="ECO:0000313" key="10">
    <source>
        <dbReference type="EMBL" id="MTW31481.1"/>
    </source>
</evidence>
<feature type="transmembrane region" description="Helical" evidence="9">
    <location>
        <begin position="112"/>
        <end position="129"/>
    </location>
</feature>
<evidence type="ECO:0000256" key="6">
    <source>
        <dbReference type="ARBA" id="ARBA00022989"/>
    </source>
</evidence>
<evidence type="ECO:0000256" key="7">
    <source>
        <dbReference type="ARBA" id="ARBA00023065"/>
    </source>
</evidence>
<evidence type="ECO:0000256" key="4">
    <source>
        <dbReference type="ARBA" id="ARBA00022692"/>
    </source>
</evidence>
<feature type="transmembrane region" description="Helical" evidence="9">
    <location>
        <begin position="374"/>
        <end position="394"/>
    </location>
</feature>
<dbReference type="Proteomes" id="UP000735592">
    <property type="component" value="Unassembled WGS sequence"/>
</dbReference>
<feature type="transmembrane region" description="Helical" evidence="9">
    <location>
        <begin position="293"/>
        <end position="314"/>
    </location>
</feature>
<sequence length="608" mass="63892">MNPASLLLLLVFLLVLLALAYPLGILLARVGQGADLPVPAWMGWLGRLERALYRAAGIAGKDGQPAGQSWKAYAFALMLFNGVGALAVYGLQRLQQYLPLNPQGLANVSPDSAFNTAVSFVANTNWQGYSGEQTMSYLTQMLVLTGQNFFSAATGMAVAYALIRGFAARSARAIGNFWADVTRSTLYVLLPLSLLLAVFLMGQGVIQNFSPYKEVQRLDAVSYSQPKTAADGQPVLDAQGQPVMETLSTRTQTIAMGPVASQEAIKMLGTNGGGFFNANSAHPYENPTPLSNFFQMIAIFLIPAGLCFAFGRMVGDQRQGWAVLGAMTLLFVLCAVAVLGAEQQASPVLQGLQVDQTASVWQAGGNMEGKETRFGISASALFAAVTTAASCGAVNAMHDSYMPAGGLIPLLLMQFGEVIFGGVGSGLYGMLVFAIMAVFIAGLMIGRTPEYLGKKIQSYEIKMTALAILVTPTLVLAGTAIAVLCEAGKAGIANPGAHGYSEILYAFSSAANNNGSAFAGLSANTPFYNSMLAIAMWFGRFAVIMPILAIAGSLAGKQRLEANSGTLPTHGAMFIGLLCGVVALVGVLNYVPALALGPLVEHLQLFAR</sequence>
<keyword evidence="6 9" id="KW-1133">Transmembrane helix</keyword>
<comment type="caution">
    <text evidence="10">The sequence shown here is derived from an EMBL/GenBank/DDBJ whole genome shotgun (WGS) entry which is preliminary data.</text>
</comment>
<dbReference type="NCBIfam" id="TIGR00680">
    <property type="entry name" value="kdpA"/>
    <property type="match status" value="1"/>
</dbReference>
<dbReference type="PIRSF" id="PIRSF001294">
    <property type="entry name" value="K_ATPaseA"/>
    <property type="match status" value="1"/>
</dbReference>
<feature type="transmembrane region" description="Helical" evidence="9">
    <location>
        <begin position="531"/>
        <end position="551"/>
    </location>
</feature>
<keyword evidence="2 9" id="KW-1003">Cell membrane</keyword>
<evidence type="ECO:0000313" key="11">
    <source>
        <dbReference type="Proteomes" id="UP000735592"/>
    </source>
</evidence>
<evidence type="ECO:0000256" key="3">
    <source>
        <dbReference type="ARBA" id="ARBA00022538"/>
    </source>
</evidence>
<feature type="transmembrane region" description="Helical" evidence="9">
    <location>
        <begin position="141"/>
        <end position="163"/>
    </location>
</feature>
<dbReference type="RefSeq" id="WP_155432858.1">
    <property type="nucleotide sequence ID" value="NZ_JBHLXK010000001.1"/>
</dbReference>
<keyword evidence="8 9" id="KW-0472">Membrane</keyword>
<evidence type="ECO:0000256" key="5">
    <source>
        <dbReference type="ARBA" id="ARBA00022958"/>
    </source>
</evidence>
<feature type="transmembrane region" description="Helical" evidence="9">
    <location>
        <begin position="572"/>
        <end position="591"/>
    </location>
</feature>
<name>A0ABW9SHG8_9BURK</name>
<protein>
    <recommendedName>
        <fullName evidence="9">Potassium-transporting ATPase potassium-binding subunit</fullName>
    </recommendedName>
    <alternativeName>
        <fullName evidence="9">ATP phosphohydrolase [potassium-transporting] A chain</fullName>
    </alternativeName>
    <alternativeName>
        <fullName evidence="9">Potassium-binding and translocating subunit A</fullName>
    </alternativeName>
    <alternativeName>
        <fullName evidence="9">Potassium-translocating ATPase A chain</fullName>
    </alternativeName>
</protein>
<evidence type="ECO:0000256" key="9">
    <source>
        <dbReference type="HAMAP-Rule" id="MF_00275"/>
    </source>
</evidence>
<feature type="transmembrane region" description="Helical" evidence="9">
    <location>
        <begin position="184"/>
        <end position="206"/>
    </location>
</feature>
<keyword evidence="1 9" id="KW-0813">Transport</keyword>
<gene>
    <name evidence="9 10" type="primary">kdpA</name>
    <name evidence="10" type="ORF">GM655_01425</name>
</gene>
<comment type="function">
    <text evidence="9">Part of the high-affinity ATP-driven potassium transport (or Kdp) system, which catalyzes the hydrolysis of ATP coupled with the electrogenic transport of potassium into the cytoplasm. This subunit binds the extracellular potassium ions and delivers the ions to the membrane domain of KdpB through an intramembrane tunnel.</text>
</comment>
<dbReference type="InterPro" id="IPR004623">
    <property type="entry name" value="KdpA"/>
</dbReference>
<feature type="transmembrane region" description="Helical" evidence="9">
    <location>
        <begin position="401"/>
        <end position="420"/>
    </location>
</feature>
<comment type="subunit">
    <text evidence="9">The system is composed of three essential subunits: KdpA, KdpB and KdpC.</text>
</comment>
<feature type="transmembrane region" description="Helical" evidence="9">
    <location>
        <begin position="465"/>
        <end position="484"/>
    </location>
</feature>
<dbReference type="HAMAP" id="MF_00275">
    <property type="entry name" value="KdpA"/>
    <property type="match status" value="1"/>
</dbReference>
<feature type="transmembrane region" description="Helical" evidence="9">
    <location>
        <begin position="321"/>
        <end position="341"/>
    </location>
</feature>
<keyword evidence="7 9" id="KW-0406">Ion transport</keyword>
<comment type="subcellular location">
    <subcellularLocation>
        <location evidence="9">Cell membrane</location>
        <topology evidence="9">Multi-pass membrane protein</topology>
    </subcellularLocation>
</comment>
<comment type="similarity">
    <text evidence="9">Belongs to the KdpA family.</text>
</comment>
<evidence type="ECO:0000256" key="1">
    <source>
        <dbReference type="ARBA" id="ARBA00022448"/>
    </source>
</evidence>
<proteinExistence type="inferred from homology"/>